<dbReference type="GO" id="GO:0070095">
    <property type="term" value="F:fructose-6-phosphate binding"/>
    <property type="evidence" value="ECO:0007669"/>
    <property type="project" value="TreeGrafter"/>
</dbReference>
<evidence type="ECO:0000256" key="5">
    <source>
        <dbReference type="ARBA" id="ARBA00012055"/>
    </source>
</evidence>
<evidence type="ECO:0000256" key="1">
    <source>
        <dbReference type="ARBA" id="ARBA00001946"/>
    </source>
</evidence>
<evidence type="ECO:0000313" key="19">
    <source>
        <dbReference type="Proteomes" id="UP000000263"/>
    </source>
</evidence>
<dbReference type="STRING" id="383372.Rcas_1875"/>
<comment type="pathway">
    <text evidence="4">Carbohydrate degradation; glycolysis; D-glyceraldehyde 3-phosphate and glycerone phosphate from D-glucose: step 3/4.</text>
</comment>
<dbReference type="InterPro" id="IPR022953">
    <property type="entry name" value="ATP_PFK"/>
</dbReference>
<reference evidence="18 19" key="1">
    <citation type="submission" date="2007-08" db="EMBL/GenBank/DDBJ databases">
        <title>Complete sequence of Roseiflexus castenholzii DSM 13941.</title>
        <authorList>
            <consortium name="US DOE Joint Genome Institute"/>
            <person name="Copeland A."/>
            <person name="Lucas S."/>
            <person name="Lapidus A."/>
            <person name="Barry K."/>
            <person name="Glavina del Rio T."/>
            <person name="Dalin E."/>
            <person name="Tice H."/>
            <person name="Pitluck S."/>
            <person name="Thompson L.S."/>
            <person name="Brettin T."/>
            <person name="Bruce D."/>
            <person name="Detter J.C."/>
            <person name="Han C."/>
            <person name="Tapia R."/>
            <person name="Schmutz J."/>
            <person name="Larimer F."/>
            <person name="Land M."/>
            <person name="Hauser L."/>
            <person name="Kyrpides N."/>
            <person name="Mikhailova N."/>
            <person name="Bryant D.A."/>
            <person name="Hanada S."/>
            <person name="Tsukatani Y."/>
            <person name="Richardson P."/>
        </authorList>
    </citation>
    <scope>NUCLEOTIDE SEQUENCE [LARGE SCALE GENOMIC DNA]</scope>
    <source>
        <strain evidence="19">DSM 13941 / HLO8</strain>
    </source>
</reference>
<evidence type="ECO:0000256" key="2">
    <source>
        <dbReference type="ARBA" id="ARBA00002659"/>
    </source>
</evidence>
<dbReference type="NCBIfam" id="TIGR02478">
    <property type="entry name" value="6PF1K_euk"/>
    <property type="match status" value="1"/>
</dbReference>
<comment type="catalytic activity">
    <reaction evidence="16">
        <text>beta-D-fructose 6-phosphate + ATP = beta-D-fructose 1,6-bisphosphate + ADP + H(+)</text>
        <dbReference type="Rhea" id="RHEA:16109"/>
        <dbReference type="ChEBI" id="CHEBI:15378"/>
        <dbReference type="ChEBI" id="CHEBI:30616"/>
        <dbReference type="ChEBI" id="CHEBI:32966"/>
        <dbReference type="ChEBI" id="CHEBI:57634"/>
        <dbReference type="ChEBI" id="CHEBI:456216"/>
        <dbReference type="EC" id="2.7.1.11"/>
    </reaction>
</comment>
<evidence type="ECO:0000256" key="8">
    <source>
        <dbReference type="ARBA" id="ARBA00022679"/>
    </source>
</evidence>
<evidence type="ECO:0000256" key="14">
    <source>
        <dbReference type="ARBA" id="ARBA00023152"/>
    </source>
</evidence>
<dbReference type="Gene3D" id="3.40.50.450">
    <property type="match status" value="2"/>
</dbReference>
<dbReference type="PANTHER" id="PTHR13697:SF4">
    <property type="entry name" value="ATP-DEPENDENT 6-PHOSPHOFRUCTOKINASE"/>
    <property type="match status" value="1"/>
</dbReference>
<dbReference type="GO" id="GO:0061621">
    <property type="term" value="P:canonical glycolysis"/>
    <property type="evidence" value="ECO:0007669"/>
    <property type="project" value="TreeGrafter"/>
</dbReference>
<dbReference type="GO" id="GO:0006002">
    <property type="term" value="P:fructose 6-phosphate metabolic process"/>
    <property type="evidence" value="ECO:0007669"/>
    <property type="project" value="InterPro"/>
</dbReference>
<accession>A7NKE6</accession>
<evidence type="ECO:0000256" key="11">
    <source>
        <dbReference type="ARBA" id="ARBA00022777"/>
    </source>
</evidence>
<evidence type="ECO:0000256" key="13">
    <source>
        <dbReference type="ARBA" id="ARBA00022842"/>
    </source>
</evidence>
<dbReference type="AlphaFoldDB" id="A7NKE6"/>
<evidence type="ECO:0000256" key="10">
    <source>
        <dbReference type="ARBA" id="ARBA00022741"/>
    </source>
</evidence>
<dbReference type="GO" id="GO:0048029">
    <property type="term" value="F:monosaccharide binding"/>
    <property type="evidence" value="ECO:0007669"/>
    <property type="project" value="TreeGrafter"/>
</dbReference>
<protein>
    <recommendedName>
        <fullName evidence="5">6-phosphofructokinase</fullName>
        <ecNumber evidence="5">2.7.1.11</ecNumber>
    </recommendedName>
</protein>
<dbReference type="GO" id="GO:0046872">
    <property type="term" value="F:metal ion binding"/>
    <property type="evidence" value="ECO:0007669"/>
    <property type="project" value="UniProtKB-KW"/>
</dbReference>
<name>A7NKE6_ROSCS</name>
<evidence type="ECO:0000256" key="7">
    <source>
        <dbReference type="ARBA" id="ARBA00022533"/>
    </source>
</evidence>
<dbReference type="InterPro" id="IPR015912">
    <property type="entry name" value="Phosphofructokinase_CS"/>
</dbReference>
<evidence type="ECO:0000256" key="3">
    <source>
        <dbReference type="ARBA" id="ARBA00004496"/>
    </source>
</evidence>
<evidence type="ECO:0000256" key="9">
    <source>
        <dbReference type="ARBA" id="ARBA00022723"/>
    </source>
</evidence>
<evidence type="ECO:0000256" key="16">
    <source>
        <dbReference type="ARBA" id="ARBA00048070"/>
    </source>
</evidence>
<dbReference type="Pfam" id="PF00365">
    <property type="entry name" value="PFK"/>
    <property type="match status" value="2"/>
</dbReference>
<keyword evidence="7" id="KW-0021">Allosteric enzyme</keyword>
<dbReference type="SUPFAM" id="SSF53784">
    <property type="entry name" value="Phosphofructokinase"/>
    <property type="match status" value="2"/>
</dbReference>
<keyword evidence="11 18" id="KW-0418">Kinase</keyword>
<organism evidence="18 19">
    <name type="scientific">Roseiflexus castenholzii (strain DSM 13941 / HLO8)</name>
    <dbReference type="NCBI Taxonomy" id="383372"/>
    <lineage>
        <taxon>Bacteria</taxon>
        <taxon>Bacillati</taxon>
        <taxon>Chloroflexota</taxon>
        <taxon>Chloroflexia</taxon>
        <taxon>Chloroflexales</taxon>
        <taxon>Roseiflexineae</taxon>
        <taxon>Roseiflexaceae</taxon>
        <taxon>Roseiflexus</taxon>
    </lineage>
</organism>
<dbReference type="EMBL" id="CP000804">
    <property type="protein sequence ID" value="ABU57966.1"/>
    <property type="molecule type" value="Genomic_DNA"/>
</dbReference>
<comment type="cofactor">
    <cofactor evidence="1">
        <name>Mg(2+)</name>
        <dbReference type="ChEBI" id="CHEBI:18420"/>
    </cofactor>
</comment>
<dbReference type="InterPro" id="IPR035966">
    <property type="entry name" value="PKF_sf"/>
</dbReference>
<keyword evidence="14" id="KW-0324">Glycolysis</keyword>
<comment type="function">
    <text evidence="2">Catalyzes the phosphorylation of D-fructose 6-phosphate to fructose 1,6-bisphosphate by ATP, the first committing step of glycolysis.</text>
</comment>
<evidence type="ECO:0000256" key="4">
    <source>
        <dbReference type="ARBA" id="ARBA00004679"/>
    </source>
</evidence>
<feature type="domain" description="Phosphofructokinase" evidence="17">
    <location>
        <begin position="7"/>
        <end position="311"/>
    </location>
</feature>
<dbReference type="GO" id="GO:0005945">
    <property type="term" value="C:6-phosphofructokinase complex"/>
    <property type="evidence" value="ECO:0007669"/>
    <property type="project" value="TreeGrafter"/>
</dbReference>
<dbReference type="UniPathway" id="UPA00109">
    <property type="reaction ID" value="UER00182"/>
</dbReference>
<dbReference type="GO" id="GO:0005524">
    <property type="term" value="F:ATP binding"/>
    <property type="evidence" value="ECO:0007669"/>
    <property type="project" value="UniProtKB-KW"/>
</dbReference>
<dbReference type="PIRSF" id="PIRSF000533">
    <property type="entry name" value="ATP_PFK_euk"/>
    <property type="match status" value="1"/>
</dbReference>
<keyword evidence="10" id="KW-0547">Nucleotide-binding</keyword>
<proteinExistence type="inferred from homology"/>
<dbReference type="OrthoDB" id="9802503at2"/>
<comment type="similarity">
    <text evidence="15">Belongs to the phosphofructokinase type A (PFKA) family.</text>
</comment>
<dbReference type="FunFam" id="3.40.50.460:FF:000007">
    <property type="entry name" value="ATP-dependent 6-phosphofructokinase"/>
    <property type="match status" value="1"/>
</dbReference>
<dbReference type="KEGG" id="rca:Rcas_1875"/>
<keyword evidence="8 18" id="KW-0808">Transferase</keyword>
<sequence length="744" mass="81166">MTQPTGIGVLTSGGDAQGMNAALRAVVRTALSRGVPVYAIYEGYRGMVEGGNRIRPLSWDDVGGIMHRGGTIIGTARSRTFRTREGRLQAAANLIEHGINRLVVIGGDGSLTGADTFRREWSSLLAELVETGKLSRETAARYPFLALVGLVGSIDNDFYGTDMTIGADSALHRITAAIDALVSTAASHQRTFVVEVMGRHCGYLALMGAVAGGADYVLIPENPPEPGWEDRMCALLRAGRAAGRRESIVVVAEGARDREGNPITSDYVRRVLEERLEEDARVTILGHVQRGGTPSAFDRWMSTLVGYAAVEELLSATPDSEPQLIGMRYNRITRQPLMHCVEQTQQVSAAIAAGDYQRAMELRGGSFTEMFQTFQALASALPSVTRPRRRRIALLHAGGPAPGMNTAVRAAVRLGLDQGHTMLVVRNGFDGLIAGHVSECEWQMVDGWGPMGGAELGTSRRVPSGDDLAAVAHALTRHSIDGLLIIGGWNGYQAAHRLYHERDAHEPFNIPIICLPASINNDLPGSELSIGADTALNAIVEALDRIKQSAVAVRRTFVVEVMGRYCGYLALMSGLASGAERVYLHEEGITLDDLRADIQEMIKGFRAGKRLSLVIRNEYANRLYTTDVICALFEEEGKGLFDVRRAVLGHLQQGGSPSPYDRIQATRLAARCIRFLTEEMERGTAAAAFIGFINGRVRIFDLGELPHMVDAVYRRPREQWWLQLAPIARALAQQKHDMHDMREL</sequence>
<keyword evidence="13" id="KW-0460">Magnesium</keyword>
<evidence type="ECO:0000256" key="6">
    <source>
        <dbReference type="ARBA" id="ARBA00022490"/>
    </source>
</evidence>
<dbReference type="GO" id="GO:0003872">
    <property type="term" value="F:6-phosphofructokinase activity"/>
    <property type="evidence" value="ECO:0007669"/>
    <property type="project" value="UniProtKB-EC"/>
</dbReference>
<dbReference type="eggNOG" id="COG0205">
    <property type="taxonomic scope" value="Bacteria"/>
</dbReference>
<evidence type="ECO:0000259" key="17">
    <source>
        <dbReference type="Pfam" id="PF00365"/>
    </source>
</evidence>
<evidence type="ECO:0000256" key="15">
    <source>
        <dbReference type="ARBA" id="ARBA00038478"/>
    </source>
</evidence>
<dbReference type="EC" id="2.7.1.11" evidence="5"/>
<dbReference type="RefSeq" id="WP_012120391.1">
    <property type="nucleotide sequence ID" value="NC_009767.1"/>
</dbReference>
<dbReference type="GO" id="GO:0030388">
    <property type="term" value="P:fructose 1,6-bisphosphate metabolic process"/>
    <property type="evidence" value="ECO:0007669"/>
    <property type="project" value="TreeGrafter"/>
</dbReference>
<dbReference type="PRINTS" id="PR00476">
    <property type="entry name" value="PHFRCTKINASE"/>
</dbReference>
<comment type="subcellular location">
    <subcellularLocation>
        <location evidence="3">Cytoplasm</location>
    </subcellularLocation>
</comment>
<dbReference type="GO" id="GO:0016208">
    <property type="term" value="F:AMP binding"/>
    <property type="evidence" value="ECO:0007669"/>
    <property type="project" value="TreeGrafter"/>
</dbReference>
<dbReference type="GO" id="GO:0042802">
    <property type="term" value="F:identical protein binding"/>
    <property type="evidence" value="ECO:0007669"/>
    <property type="project" value="TreeGrafter"/>
</dbReference>
<gene>
    <name evidence="18" type="ordered locus">Rcas_1875</name>
</gene>
<dbReference type="PANTHER" id="PTHR13697">
    <property type="entry name" value="PHOSPHOFRUCTOKINASE"/>
    <property type="match status" value="1"/>
</dbReference>
<dbReference type="PROSITE" id="PS00433">
    <property type="entry name" value="PHOSPHOFRUCTOKINASE"/>
    <property type="match status" value="2"/>
</dbReference>
<dbReference type="Proteomes" id="UP000000263">
    <property type="component" value="Chromosome"/>
</dbReference>
<keyword evidence="6" id="KW-0963">Cytoplasm</keyword>
<keyword evidence="19" id="KW-1185">Reference proteome</keyword>
<evidence type="ECO:0000313" key="18">
    <source>
        <dbReference type="EMBL" id="ABU57966.1"/>
    </source>
</evidence>
<keyword evidence="9" id="KW-0479">Metal-binding</keyword>
<keyword evidence="12" id="KW-0067">ATP-binding</keyword>
<feature type="domain" description="Phosphofructokinase" evidence="17">
    <location>
        <begin position="391"/>
        <end position="676"/>
    </location>
</feature>
<dbReference type="HOGENOM" id="CLU_011053_0_0_0"/>
<dbReference type="InterPro" id="IPR009161">
    <property type="entry name" value="6-Pfructokinase_euk"/>
</dbReference>
<dbReference type="FunFam" id="3.40.50.460:FF:000008">
    <property type="entry name" value="ATP-dependent 6-phosphofructokinase"/>
    <property type="match status" value="1"/>
</dbReference>
<dbReference type="InterPro" id="IPR000023">
    <property type="entry name" value="Phosphofructokinase_dom"/>
</dbReference>
<evidence type="ECO:0000256" key="12">
    <source>
        <dbReference type="ARBA" id="ARBA00022840"/>
    </source>
</evidence>
<dbReference type="Gene3D" id="3.40.50.460">
    <property type="entry name" value="Phosphofructokinase domain"/>
    <property type="match status" value="2"/>
</dbReference>